<evidence type="ECO:0000313" key="2">
    <source>
        <dbReference type="Proteomes" id="UP001592582"/>
    </source>
</evidence>
<dbReference type="Proteomes" id="UP001592582">
    <property type="component" value="Unassembled WGS sequence"/>
</dbReference>
<organism evidence="1 2">
    <name type="scientific">Streptacidiphilus alkalitolerans</name>
    <dbReference type="NCBI Taxonomy" id="3342712"/>
    <lineage>
        <taxon>Bacteria</taxon>
        <taxon>Bacillati</taxon>
        <taxon>Actinomycetota</taxon>
        <taxon>Actinomycetes</taxon>
        <taxon>Kitasatosporales</taxon>
        <taxon>Streptomycetaceae</taxon>
        <taxon>Streptacidiphilus</taxon>
    </lineage>
</organism>
<reference evidence="1 2" key="1">
    <citation type="submission" date="2024-09" db="EMBL/GenBank/DDBJ databases">
        <authorList>
            <person name="Lee S.D."/>
        </authorList>
    </citation>
    <scope>NUCLEOTIDE SEQUENCE [LARGE SCALE GENOMIC DNA]</scope>
    <source>
        <strain evidence="1 2">N1-1</strain>
    </source>
</reference>
<dbReference type="InterPro" id="IPR038766">
    <property type="entry name" value="Membrane_comp_ABC_pdt"/>
</dbReference>
<evidence type="ECO:0000313" key="1">
    <source>
        <dbReference type="EMBL" id="MFC1412036.1"/>
    </source>
</evidence>
<dbReference type="PANTHER" id="PTHR30287">
    <property type="entry name" value="MEMBRANE COMPONENT OF PREDICTED ABC SUPERFAMILY METABOLITE UPTAKE TRANSPORTER"/>
    <property type="match status" value="1"/>
</dbReference>
<protein>
    <submittedName>
        <fullName evidence="1">FtsX-like permease family protein</fullName>
    </submittedName>
</protein>
<dbReference type="InterPro" id="IPR003838">
    <property type="entry name" value="ABC3_permease_C"/>
</dbReference>
<dbReference type="EMBL" id="JBHEZX010000010">
    <property type="protein sequence ID" value="MFC1412036.1"/>
    <property type="molecule type" value="Genomic_DNA"/>
</dbReference>
<sequence>MRLAAWRVALRIARRDALRAKGRSALVIAMIAVPVLGVATADITYRSAELSAQQSADRRMGASVAYVSANEVGVPLLQGPDPDQGTSQDDQKLTAEQKARTRQPVDQLLRQALPPGAGTVVFDQGSFTRVSTKYGVTDAEVSGLDLSDPVFRGMVTLRQGTLPNAPFQVAATSAFLSDSGLRLGSTTTVSGSTQPLTITAAIEFPDDLRSDRLVGRPQDLASVLPKQSTDHNYSGDWLVTLPGGAAFSWADVQRTNLFGFSVASRAVLADPPPDSEVPYYANGNGGGGGGLNSEAVTVVATVVGMALLEIVLLAGPAFAVGARRSRRQLGLLAAAGGNRSHIRNVVLGGGVVLGATGALIGIVVAAAAVAIGRGALEDLVGKRFGGFTLQPLDLVGIVAVGLVTGLLAAVVPAVQASRQNVLASLTGRGDVRAPSKKLTVIGALVVVLGTALALLGASVGGQTAAIMGGSMIAELGLVACIPFLVGLFGRLSRWLPLGPRLALRDSTRHRGRTAPAVAAVMAAVAGAIAVTAYQGSSDVEYRAEYQASAPRNAVVLQPESTNGVVSGTADRTGALARQSAAVEQSIAGLGPRGDVYAVGVSGADCLGDHDCGYVGTVLPADRVCPIDALDAKGSPAKTYSSAEIRAMVKDDPRCRQNRYAVSYSYFGSVAAGDATVLRNLGGSSDPAAVAALAAGKVLVADPRYVENGKVALSVEVTGNSPASGGAGTDSSRTINAPAVSYHAVAGSPGALMSPATARALGLTAAPAGSVWLPDRATDSAAQQRASAAVTRIGDATVNVERGYQGTNSAIAIILALVASVVAVAAAGIATGLAAADSQADLATLAAVGAAPKIRRTLSGFQCAVIATMGAILGAAAGLVPAAALWGVHASTMATTYSASDGSVSIGAPTTPLDVPWGTMALVVVGLPLMAWLLAAGFTRSRVVLTRRTG</sequence>
<gene>
    <name evidence="1" type="ORF">ACEZDG_22470</name>
</gene>
<dbReference type="PANTHER" id="PTHR30287:SF2">
    <property type="entry name" value="BLL1001 PROTEIN"/>
    <property type="match status" value="1"/>
</dbReference>
<dbReference type="Pfam" id="PF02687">
    <property type="entry name" value="FtsX"/>
    <property type="match status" value="1"/>
</dbReference>
<keyword evidence="2" id="KW-1185">Reference proteome</keyword>
<comment type="caution">
    <text evidence="1">The sequence shown here is derived from an EMBL/GenBank/DDBJ whole genome shotgun (WGS) entry which is preliminary data.</text>
</comment>
<accession>A0ABV6VE99</accession>
<proteinExistence type="predicted"/>
<name>A0ABV6VE99_9ACTN</name>